<feature type="region of interest" description="Disordered" evidence="5">
    <location>
        <begin position="169"/>
        <end position="228"/>
    </location>
</feature>
<dbReference type="SUPFAM" id="SSF52058">
    <property type="entry name" value="L domain-like"/>
    <property type="match status" value="1"/>
</dbReference>
<feature type="transmembrane region" description="Helical" evidence="6">
    <location>
        <begin position="993"/>
        <end position="1018"/>
    </location>
</feature>
<dbReference type="Pfam" id="PF01490">
    <property type="entry name" value="Aa_trans"/>
    <property type="match status" value="1"/>
</dbReference>
<feature type="transmembrane region" description="Helical" evidence="6">
    <location>
        <begin position="1056"/>
        <end position="1074"/>
    </location>
</feature>
<dbReference type="Gene3D" id="2.40.50.140">
    <property type="entry name" value="Nucleic acid-binding proteins"/>
    <property type="match status" value="1"/>
</dbReference>
<dbReference type="SUPFAM" id="SSF50249">
    <property type="entry name" value="Nucleic acid-binding proteins"/>
    <property type="match status" value="1"/>
</dbReference>
<evidence type="ECO:0000256" key="1">
    <source>
        <dbReference type="ARBA" id="ARBA00004141"/>
    </source>
</evidence>
<comment type="caution">
    <text evidence="8">The sequence shown here is derived from an EMBL/GenBank/DDBJ whole genome shotgun (WGS) entry which is preliminary data.</text>
</comment>
<evidence type="ECO:0000256" key="5">
    <source>
        <dbReference type="SAM" id="MobiDB-lite"/>
    </source>
</evidence>
<evidence type="ECO:0000313" key="8">
    <source>
        <dbReference type="EMBL" id="OLQ13451.1"/>
    </source>
</evidence>
<name>A0A1Q9F1C5_SYMMI</name>
<dbReference type="GO" id="GO:0016020">
    <property type="term" value="C:membrane"/>
    <property type="evidence" value="ECO:0007669"/>
    <property type="project" value="UniProtKB-SubCell"/>
</dbReference>
<feature type="transmembrane region" description="Helical" evidence="6">
    <location>
        <begin position="907"/>
        <end position="926"/>
    </location>
</feature>
<protein>
    <submittedName>
        <fullName evidence="8">Vacuolar amino acid transporter 1</fullName>
    </submittedName>
</protein>
<feature type="compositionally biased region" description="Acidic residues" evidence="5">
    <location>
        <begin position="876"/>
        <end position="887"/>
    </location>
</feature>
<comment type="subcellular location">
    <subcellularLocation>
        <location evidence="1">Membrane</location>
        <topology evidence="1">Multi-pass membrane protein</topology>
    </subcellularLocation>
</comment>
<reference evidence="8 9" key="1">
    <citation type="submission" date="2016-02" db="EMBL/GenBank/DDBJ databases">
        <title>Genome analysis of coral dinoflagellate symbionts highlights evolutionary adaptations to a symbiotic lifestyle.</title>
        <authorList>
            <person name="Aranda M."/>
            <person name="Li Y."/>
            <person name="Liew Y.J."/>
            <person name="Baumgarten S."/>
            <person name="Simakov O."/>
            <person name="Wilson M."/>
            <person name="Piel J."/>
            <person name="Ashoor H."/>
            <person name="Bougouffa S."/>
            <person name="Bajic V.B."/>
            <person name="Ryu T."/>
            <person name="Ravasi T."/>
            <person name="Bayer T."/>
            <person name="Micklem G."/>
            <person name="Kim H."/>
            <person name="Bhak J."/>
            <person name="Lajeunesse T.C."/>
            <person name="Voolstra C.R."/>
        </authorList>
    </citation>
    <scope>NUCLEOTIDE SEQUENCE [LARGE SCALE GENOMIC DNA]</scope>
    <source>
        <strain evidence="8 9">CCMP2467</strain>
    </source>
</reference>
<feature type="region of interest" description="Disordered" evidence="5">
    <location>
        <begin position="111"/>
        <end position="150"/>
    </location>
</feature>
<keyword evidence="2 6" id="KW-0812">Transmembrane</keyword>
<feature type="compositionally biased region" description="Low complexity" evidence="5">
    <location>
        <begin position="111"/>
        <end position="135"/>
    </location>
</feature>
<feature type="transmembrane region" description="Helical" evidence="6">
    <location>
        <begin position="933"/>
        <end position="957"/>
    </location>
</feature>
<evidence type="ECO:0000256" key="2">
    <source>
        <dbReference type="ARBA" id="ARBA00022692"/>
    </source>
</evidence>
<evidence type="ECO:0000256" key="6">
    <source>
        <dbReference type="SAM" id="Phobius"/>
    </source>
</evidence>
<feature type="compositionally biased region" description="Basic and acidic residues" evidence="5">
    <location>
        <begin position="631"/>
        <end position="643"/>
    </location>
</feature>
<gene>
    <name evidence="8" type="primary">AVT1</name>
    <name evidence="8" type="ORF">AK812_SmicGene2540</name>
</gene>
<proteinExistence type="predicted"/>
<dbReference type="Gene3D" id="1.20.1740.10">
    <property type="entry name" value="Amino acid/polyamine transporter I"/>
    <property type="match status" value="1"/>
</dbReference>
<evidence type="ECO:0000256" key="4">
    <source>
        <dbReference type="ARBA" id="ARBA00023136"/>
    </source>
</evidence>
<feature type="compositionally biased region" description="Pro residues" evidence="5">
    <location>
        <begin position="261"/>
        <end position="271"/>
    </location>
</feature>
<feature type="transmembrane region" description="Helical" evidence="6">
    <location>
        <begin position="1131"/>
        <end position="1155"/>
    </location>
</feature>
<accession>A0A1Q9F1C5</accession>
<feature type="compositionally biased region" description="Basic and acidic residues" evidence="5">
    <location>
        <begin position="727"/>
        <end position="742"/>
    </location>
</feature>
<feature type="transmembrane region" description="Helical" evidence="6">
    <location>
        <begin position="1191"/>
        <end position="1218"/>
    </location>
</feature>
<evidence type="ECO:0000313" key="9">
    <source>
        <dbReference type="Proteomes" id="UP000186817"/>
    </source>
</evidence>
<feature type="transmembrane region" description="Helical" evidence="6">
    <location>
        <begin position="1239"/>
        <end position="1258"/>
    </location>
</feature>
<dbReference type="InterPro" id="IPR032675">
    <property type="entry name" value="LRR_dom_sf"/>
</dbReference>
<feature type="domain" description="Amino acid transporter transmembrane" evidence="7">
    <location>
        <begin position="907"/>
        <end position="1266"/>
    </location>
</feature>
<sequence>MEDFASKLRERMNRTEDLTYVRSDQYILLGELLTSPELSEAMCLAGIDDGSGVNFQKDSGKVTLTPEINSFIEQMVENCQLHEGEKVFDYWADTGVGSWIRLAGKRQSQGQYQYRRYSHGSGSSHGPNGSFSGGNATRPARQVESCPPRSAQFQARALPGWVTRVQSADGVATPATRTMPAAASSALPEEASLPPSSASTFLTEEVLPKAQPDRPPPLPSENTPQNSSHVVAQAILKRNKVSNKMKHESTGTPEIQVAAPAPAPTPKPPPAELRQVAPAPPPSIPSPAQEPIRPVQPPAPEIAPEQAKEPWELPEVSKAWLRGKLRSYHPDQACGYLAIPGRGELLLRASAIEGDVPSELAEGWQIEVEVEDLEKEPRILRAKVAAAPALPLKESRAPAEAPATKRGRIKTFMLEKGFGFCQLEEADRTVDVFIHINSFEGPAPEDFHGMPGSPPVGQEVEIKLGDNSARPRACWARVVGPALPIDKANALSSCLSHVLKSAERLLEGKPKKGGWHKLVDILATDSLRVAVTAYSPNGVAEIKMGIVPEPLMNCLHDLAVCVVAPTPEAAAEAIAGSVPSTAEASESSSRFHLWLEQEAFISENTTPEAERLWIRAAHRGGARGVLAAKAQPEKSKQGKEKSWWEGGGTTARTGLWEPQHLKALCSNPLGDCTADDVLKVLGALPVDAPSEVRRYLEVVDAPPAACSKPGELLAAQVAQCILNAKDDSPGDSRDKAAVETKGTRAVGSCTPSAPSVASGSRVRGHPLTQEVISFSTNVLRGNLSQEEFNKKLTHLQIQDKRIGPDLEGLRLVPGVYVLYAYDNVISSLAGIENLRRLQQLFLQNNRIASMAGLEVFVLEELILSCFGPAMRVPDEPSSEEEWSEEESGTVQPWDSDDELDFTPGMPWWQATFSLVVVVIGVGVMALPQLPVKGGWWMSILSMLVCFMAIAESGIAMWKGVMAGNHAGAKDLAPKAIVSYEDFGKAAFGKTGEALVLLMMMLYFLGVVASFGVLIAEELENLIGHLSKKEWLLAFAPVMILMSQLPNVTAVAKMTPLAVLCILILVSVIISKSVLDAQRWQAWPDPAKLHTDWPEDPMAMGTVVATMFGAFGVNGNVPSILCEMKDPMEFPFAYKTAMTIVLLIYLAVMCCGYYGYGDFMQPDIVKSLSSFPATEEQALDVKFDDWTGPKALILRGVCAALLLIKLIIGLPLNMMVIYYSLQTYEGTKDWFPAQSVANKIMRVLVAIIAIVIGLVVTQFNKLFALVASEPF</sequence>
<dbReference type="PANTHER" id="PTHR22950:SF461">
    <property type="entry name" value="AMINO ACID TRANSPORTER TRANSMEMBRANE DOMAIN-CONTAINING PROTEIN"/>
    <property type="match status" value="1"/>
</dbReference>
<feature type="region of interest" description="Disordered" evidence="5">
    <location>
        <begin position="242"/>
        <end position="311"/>
    </location>
</feature>
<dbReference type="GO" id="GO:0015179">
    <property type="term" value="F:L-amino acid transmembrane transporter activity"/>
    <property type="evidence" value="ECO:0007669"/>
    <property type="project" value="TreeGrafter"/>
</dbReference>
<dbReference type="PANTHER" id="PTHR22950">
    <property type="entry name" value="AMINO ACID TRANSPORTER"/>
    <property type="match status" value="1"/>
</dbReference>
<dbReference type="InterPro" id="IPR013057">
    <property type="entry name" value="AA_transpt_TM"/>
</dbReference>
<keyword evidence="3 6" id="KW-1133">Transmembrane helix</keyword>
<dbReference type="Gene3D" id="3.80.10.10">
    <property type="entry name" value="Ribonuclease Inhibitor"/>
    <property type="match status" value="1"/>
</dbReference>
<keyword evidence="9" id="KW-1185">Reference proteome</keyword>
<dbReference type="AlphaFoldDB" id="A0A1Q9F1C5"/>
<organism evidence="8 9">
    <name type="scientific">Symbiodinium microadriaticum</name>
    <name type="common">Dinoflagellate</name>
    <name type="synonym">Zooxanthella microadriatica</name>
    <dbReference type="NCBI Taxonomy" id="2951"/>
    <lineage>
        <taxon>Eukaryota</taxon>
        <taxon>Sar</taxon>
        <taxon>Alveolata</taxon>
        <taxon>Dinophyceae</taxon>
        <taxon>Suessiales</taxon>
        <taxon>Symbiodiniaceae</taxon>
        <taxon>Symbiodinium</taxon>
    </lineage>
</organism>
<dbReference type="PROSITE" id="PS51450">
    <property type="entry name" value="LRR"/>
    <property type="match status" value="1"/>
</dbReference>
<keyword evidence="4 6" id="KW-0472">Membrane</keyword>
<evidence type="ECO:0000256" key="3">
    <source>
        <dbReference type="ARBA" id="ARBA00022989"/>
    </source>
</evidence>
<feature type="region of interest" description="Disordered" evidence="5">
    <location>
        <begin position="626"/>
        <end position="648"/>
    </location>
</feature>
<feature type="region of interest" description="Disordered" evidence="5">
    <location>
        <begin position="727"/>
        <end position="761"/>
    </location>
</feature>
<feature type="region of interest" description="Disordered" evidence="5">
    <location>
        <begin position="872"/>
        <end position="895"/>
    </location>
</feature>
<dbReference type="Proteomes" id="UP000186817">
    <property type="component" value="Unassembled WGS sequence"/>
</dbReference>
<feature type="compositionally biased region" description="Polar residues" evidence="5">
    <location>
        <begin position="749"/>
        <end position="758"/>
    </location>
</feature>
<feature type="compositionally biased region" description="Low complexity" evidence="5">
    <location>
        <begin position="172"/>
        <end position="199"/>
    </location>
</feature>
<dbReference type="InterPro" id="IPR001611">
    <property type="entry name" value="Leu-rich_rpt"/>
</dbReference>
<dbReference type="OrthoDB" id="439930at2759"/>
<dbReference type="InterPro" id="IPR012340">
    <property type="entry name" value="NA-bd_OB-fold"/>
</dbReference>
<dbReference type="EMBL" id="LSRX01000028">
    <property type="protein sequence ID" value="OLQ13451.1"/>
    <property type="molecule type" value="Genomic_DNA"/>
</dbReference>
<evidence type="ECO:0000259" key="7">
    <source>
        <dbReference type="Pfam" id="PF01490"/>
    </source>
</evidence>